<gene>
    <name evidence="2" type="ORF">QQF64_028123</name>
</gene>
<proteinExistence type="predicted"/>
<name>A0ABR3N5V1_9TELE</name>
<keyword evidence="3" id="KW-1185">Reference proteome</keyword>
<feature type="region of interest" description="Disordered" evidence="1">
    <location>
        <begin position="1"/>
        <end position="56"/>
    </location>
</feature>
<evidence type="ECO:0000256" key="1">
    <source>
        <dbReference type="SAM" id="MobiDB-lite"/>
    </source>
</evidence>
<protein>
    <submittedName>
        <fullName evidence="2">Uncharacterized protein</fullName>
    </submittedName>
</protein>
<accession>A0ABR3N5V1</accession>
<dbReference type="EMBL" id="JAYMGO010000006">
    <property type="protein sequence ID" value="KAL1272261.1"/>
    <property type="molecule type" value="Genomic_DNA"/>
</dbReference>
<dbReference type="Proteomes" id="UP001558613">
    <property type="component" value="Unassembled WGS sequence"/>
</dbReference>
<feature type="compositionally biased region" description="Basic and acidic residues" evidence="1">
    <location>
        <begin position="33"/>
        <end position="52"/>
    </location>
</feature>
<evidence type="ECO:0000313" key="3">
    <source>
        <dbReference type="Proteomes" id="UP001558613"/>
    </source>
</evidence>
<comment type="caution">
    <text evidence="2">The sequence shown here is derived from an EMBL/GenBank/DDBJ whole genome shotgun (WGS) entry which is preliminary data.</text>
</comment>
<evidence type="ECO:0000313" key="2">
    <source>
        <dbReference type="EMBL" id="KAL1272261.1"/>
    </source>
</evidence>
<feature type="compositionally biased region" description="Low complexity" evidence="1">
    <location>
        <begin position="1"/>
        <end position="16"/>
    </location>
</feature>
<sequence length="125" mass="14296">MSHLKSFSSISPSFPSRSHRQRSPDISHGGASRGERERERARERERERERRANSQAQAALHAFSLAERAMDVRFYPAPPSSVGSCTLPTDTSLSSLDYYHSNKVIYPTMRWLLLLLYAPVQFLFP</sequence>
<reference evidence="2 3" key="1">
    <citation type="submission" date="2023-09" db="EMBL/GenBank/DDBJ databases">
        <authorList>
            <person name="Wang M."/>
        </authorList>
    </citation>
    <scope>NUCLEOTIDE SEQUENCE [LARGE SCALE GENOMIC DNA]</scope>
    <source>
        <strain evidence="2">GT-2023</strain>
        <tissue evidence="2">Liver</tissue>
    </source>
</reference>
<organism evidence="2 3">
    <name type="scientific">Cirrhinus molitorella</name>
    <name type="common">mud carp</name>
    <dbReference type="NCBI Taxonomy" id="172907"/>
    <lineage>
        <taxon>Eukaryota</taxon>
        <taxon>Metazoa</taxon>
        <taxon>Chordata</taxon>
        <taxon>Craniata</taxon>
        <taxon>Vertebrata</taxon>
        <taxon>Euteleostomi</taxon>
        <taxon>Actinopterygii</taxon>
        <taxon>Neopterygii</taxon>
        <taxon>Teleostei</taxon>
        <taxon>Ostariophysi</taxon>
        <taxon>Cypriniformes</taxon>
        <taxon>Cyprinidae</taxon>
        <taxon>Labeoninae</taxon>
        <taxon>Labeonini</taxon>
        <taxon>Cirrhinus</taxon>
    </lineage>
</organism>